<dbReference type="OrthoDB" id="269227at2759"/>
<dbReference type="AlphaFoldDB" id="A0A5C3N440"/>
<dbReference type="InterPro" id="IPR000172">
    <property type="entry name" value="GMC_OxRdtase_N"/>
</dbReference>
<dbReference type="PROSITE" id="PS00624">
    <property type="entry name" value="GMC_OXRED_2"/>
    <property type="match status" value="1"/>
</dbReference>
<evidence type="ECO:0000259" key="11">
    <source>
        <dbReference type="PROSITE" id="PS00624"/>
    </source>
</evidence>
<comment type="similarity">
    <text evidence="2 8">Belongs to the GMC oxidoreductase family.</text>
</comment>
<keyword evidence="13" id="KW-1185">Reference proteome</keyword>
<keyword evidence="5" id="KW-0560">Oxidoreductase</keyword>
<reference evidence="12 13" key="1">
    <citation type="journal article" date="2019" name="Nat. Ecol. Evol.">
        <title>Megaphylogeny resolves global patterns of mushroom evolution.</title>
        <authorList>
            <person name="Varga T."/>
            <person name="Krizsan K."/>
            <person name="Foldi C."/>
            <person name="Dima B."/>
            <person name="Sanchez-Garcia M."/>
            <person name="Sanchez-Ramirez S."/>
            <person name="Szollosi G.J."/>
            <person name="Szarkandi J.G."/>
            <person name="Papp V."/>
            <person name="Albert L."/>
            <person name="Andreopoulos W."/>
            <person name="Angelini C."/>
            <person name="Antonin V."/>
            <person name="Barry K.W."/>
            <person name="Bougher N.L."/>
            <person name="Buchanan P."/>
            <person name="Buyck B."/>
            <person name="Bense V."/>
            <person name="Catcheside P."/>
            <person name="Chovatia M."/>
            <person name="Cooper J."/>
            <person name="Damon W."/>
            <person name="Desjardin D."/>
            <person name="Finy P."/>
            <person name="Geml J."/>
            <person name="Haridas S."/>
            <person name="Hughes K."/>
            <person name="Justo A."/>
            <person name="Karasinski D."/>
            <person name="Kautmanova I."/>
            <person name="Kiss B."/>
            <person name="Kocsube S."/>
            <person name="Kotiranta H."/>
            <person name="LaButti K.M."/>
            <person name="Lechner B.E."/>
            <person name="Liimatainen K."/>
            <person name="Lipzen A."/>
            <person name="Lukacs Z."/>
            <person name="Mihaltcheva S."/>
            <person name="Morgado L.N."/>
            <person name="Niskanen T."/>
            <person name="Noordeloos M.E."/>
            <person name="Ohm R.A."/>
            <person name="Ortiz-Santana B."/>
            <person name="Ovrebo C."/>
            <person name="Racz N."/>
            <person name="Riley R."/>
            <person name="Savchenko A."/>
            <person name="Shiryaev A."/>
            <person name="Soop K."/>
            <person name="Spirin V."/>
            <person name="Szebenyi C."/>
            <person name="Tomsovsky M."/>
            <person name="Tulloss R.E."/>
            <person name="Uehling J."/>
            <person name="Grigoriev I.V."/>
            <person name="Vagvolgyi C."/>
            <person name="Papp T."/>
            <person name="Martin F.M."/>
            <person name="Miettinen O."/>
            <person name="Hibbett D.S."/>
            <person name="Nagy L.G."/>
        </authorList>
    </citation>
    <scope>NUCLEOTIDE SEQUENCE [LARGE SCALE GENOMIC DNA]</scope>
    <source>
        <strain evidence="12 13">OMC1185</strain>
    </source>
</reference>
<dbReference type="Pfam" id="PF00732">
    <property type="entry name" value="GMC_oxred_N"/>
    <property type="match status" value="1"/>
</dbReference>
<evidence type="ECO:0000256" key="2">
    <source>
        <dbReference type="ARBA" id="ARBA00010790"/>
    </source>
</evidence>
<dbReference type="PANTHER" id="PTHR11552">
    <property type="entry name" value="GLUCOSE-METHANOL-CHOLINE GMC OXIDOREDUCTASE"/>
    <property type="match status" value="1"/>
</dbReference>
<feature type="binding site" evidence="7">
    <location>
        <position position="139"/>
    </location>
    <ligand>
        <name>FAD</name>
        <dbReference type="ChEBI" id="CHEBI:57692"/>
    </ligand>
</feature>
<keyword evidence="4 7" id="KW-0274">FAD</keyword>
<dbReference type="PANTHER" id="PTHR11552:SF218">
    <property type="entry name" value="GLUCOSE-METHANOL-CHOLINE OXIDOREDUCTASE N-TERMINAL DOMAIN-CONTAINING PROTEIN"/>
    <property type="match status" value="1"/>
</dbReference>
<evidence type="ECO:0000256" key="4">
    <source>
        <dbReference type="ARBA" id="ARBA00022827"/>
    </source>
</evidence>
<proteinExistence type="inferred from homology"/>
<evidence type="ECO:0000256" key="9">
    <source>
        <dbReference type="SAM" id="SignalP"/>
    </source>
</evidence>
<feature type="active site" description="Proton donor" evidence="6">
    <location>
        <position position="582"/>
    </location>
</feature>
<feature type="domain" description="Glucose-methanol-choline oxidoreductase N-terminal" evidence="10">
    <location>
        <begin position="137"/>
        <end position="160"/>
    </location>
</feature>
<evidence type="ECO:0000259" key="10">
    <source>
        <dbReference type="PROSITE" id="PS00623"/>
    </source>
</evidence>
<feature type="chain" id="PRO_5022892314" evidence="9">
    <location>
        <begin position="28"/>
        <end position="700"/>
    </location>
</feature>
<dbReference type="InterPro" id="IPR012132">
    <property type="entry name" value="GMC_OxRdtase"/>
</dbReference>
<evidence type="ECO:0000256" key="5">
    <source>
        <dbReference type="ARBA" id="ARBA00023002"/>
    </source>
</evidence>
<keyword evidence="3 8" id="KW-0285">Flavoprotein</keyword>
<dbReference type="SUPFAM" id="SSF51905">
    <property type="entry name" value="FAD/NAD(P)-binding domain"/>
    <property type="match status" value="1"/>
</dbReference>
<name>A0A5C3N440_9AGAM</name>
<evidence type="ECO:0000313" key="12">
    <source>
        <dbReference type="EMBL" id="TFK48521.1"/>
    </source>
</evidence>
<feature type="binding site" evidence="7">
    <location>
        <position position="295"/>
    </location>
    <ligand>
        <name>FAD</name>
        <dbReference type="ChEBI" id="CHEBI:57692"/>
    </ligand>
</feature>
<dbReference type="GO" id="GO:0050660">
    <property type="term" value="F:flavin adenine dinucleotide binding"/>
    <property type="evidence" value="ECO:0007669"/>
    <property type="project" value="InterPro"/>
</dbReference>
<feature type="active site" description="Proton acceptor" evidence="6">
    <location>
        <position position="625"/>
    </location>
</feature>
<dbReference type="InterPro" id="IPR007867">
    <property type="entry name" value="GMC_OxRtase_C"/>
</dbReference>
<dbReference type="Pfam" id="PF05199">
    <property type="entry name" value="GMC_oxred_C"/>
    <property type="match status" value="1"/>
</dbReference>
<dbReference type="GO" id="GO:0016614">
    <property type="term" value="F:oxidoreductase activity, acting on CH-OH group of donors"/>
    <property type="evidence" value="ECO:0007669"/>
    <property type="project" value="InterPro"/>
</dbReference>
<dbReference type="Gene3D" id="4.10.450.10">
    <property type="entry name" value="Glucose Oxidase, domain 2"/>
    <property type="match status" value="1"/>
</dbReference>
<evidence type="ECO:0000256" key="6">
    <source>
        <dbReference type="PIRSR" id="PIRSR000137-1"/>
    </source>
</evidence>
<comment type="cofactor">
    <cofactor evidence="1 7">
        <name>FAD</name>
        <dbReference type="ChEBI" id="CHEBI:57692"/>
    </cofactor>
</comment>
<evidence type="ECO:0000256" key="3">
    <source>
        <dbReference type="ARBA" id="ARBA00022630"/>
    </source>
</evidence>
<sequence length="700" mass="74419">MRAGSQLPMRALSILSLTLTLTTSAYGWEGGHRDVHAYTRDLRKRNIVYDGQIADTYDFVIAGGGTAGLVLAARLSEDTNTSVLVLEAGDSGDAVASSINVPGNAYYQSLENTPYDWNYTTVEQTNADNRALPWSRGKVLGGSSAINGLYAIRPSELEVESWRNLIASQDNTSAAAWSWPNFLEAMKKSETFTPPSQDIQQMAQIKYDTSSRGTSGPWQVSYPGYTFPLVGDWTSTWEANNVPQAQDPADGQGWGVFVPTSSINPTNWTRSYSRSAYIDPLPPRSNLAVLPNAMVTKIAFSNTSSGLQATSVQYAAYDGAATQTVKVNKEVIVAGGAIGSPHLLMHSGIGPADVLQAAGVQMQYELPGVGQHVQDHISTQLVFSTNQQTAGTVHAANDATSSSAPFLSFINSATAYVNISELISSPQEFQQEISSALASSASTLVPSQYSQVVDGYKAIYNTNLNDLFMTGVGQMEILLSLTGTSYGAQTVAIQAALQRPYSQGRIYIKTANAFDAPVIDPGYLSHSADVVMMREGLKLARRIGTSAPLSNYLTGEVSPGSTVQSDTDWENWLRNTIGTEYHPSCSCAMLPEAQGGVVDANLKVYGTANVRVVDASVFPIQFSAHLQAPVYGLAEQASTIIRAQYNGVTLPWASASASPTASSASPSSTGQNRASAASTTSISLATALLGAFICALSVVF</sequence>
<protein>
    <submittedName>
        <fullName evidence="12">Alcohol oxidase</fullName>
    </submittedName>
</protein>
<feature type="domain" description="Glucose-methanol-choline oxidoreductase N-terminal" evidence="11">
    <location>
        <begin position="336"/>
        <end position="350"/>
    </location>
</feature>
<dbReference type="EMBL" id="ML213519">
    <property type="protein sequence ID" value="TFK48521.1"/>
    <property type="molecule type" value="Genomic_DNA"/>
</dbReference>
<feature type="signal peptide" evidence="9">
    <location>
        <begin position="1"/>
        <end position="27"/>
    </location>
</feature>
<dbReference type="PIRSF" id="PIRSF000137">
    <property type="entry name" value="Alcohol_oxidase"/>
    <property type="match status" value="1"/>
</dbReference>
<evidence type="ECO:0000256" key="8">
    <source>
        <dbReference type="RuleBase" id="RU003968"/>
    </source>
</evidence>
<dbReference type="Proteomes" id="UP000305948">
    <property type="component" value="Unassembled WGS sequence"/>
</dbReference>
<dbReference type="SUPFAM" id="SSF54373">
    <property type="entry name" value="FAD-linked reductases, C-terminal domain"/>
    <property type="match status" value="1"/>
</dbReference>
<keyword evidence="9" id="KW-0732">Signal</keyword>
<organism evidence="12 13">
    <name type="scientific">Heliocybe sulcata</name>
    <dbReference type="NCBI Taxonomy" id="5364"/>
    <lineage>
        <taxon>Eukaryota</taxon>
        <taxon>Fungi</taxon>
        <taxon>Dikarya</taxon>
        <taxon>Basidiomycota</taxon>
        <taxon>Agaricomycotina</taxon>
        <taxon>Agaricomycetes</taxon>
        <taxon>Gloeophyllales</taxon>
        <taxon>Gloeophyllaceae</taxon>
        <taxon>Heliocybe</taxon>
    </lineage>
</organism>
<evidence type="ECO:0000313" key="13">
    <source>
        <dbReference type="Proteomes" id="UP000305948"/>
    </source>
</evidence>
<evidence type="ECO:0000256" key="1">
    <source>
        <dbReference type="ARBA" id="ARBA00001974"/>
    </source>
</evidence>
<dbReference type="InterPro" id="IPR027424">
    <property type="entry name" value="Glucose_Oxidase_domain_2"/>
</dbReference>
<dbReference type="STRING" id="5364.A0A5C3N440"/>
<dbReference type="Gene3D" id="3.30.560.10">
    <property type="entry name" value="Glucose Oxidase, domain 3"/>
    <property type="match status" value="1"/>
</dbReference>
<dbReference type="InterPro" id="IPR036188">
    <property type="entry name" value="FAD/NAD-bd_sf"/>
</dbReference>
<gene>
    <name evidence="12" type="ORF">OE88DRAFT_536273</name>
</gene>
<dbReference type="Gene3D" id="3.50.50.60">
    <property type="entry name" value="FAD/NAD(P)-binding domain"/>
    <property type="match status" value="1"/>
</dbReference>
<accession>A0A5C3N440</accession>
<dbReference type="PROSITE" id="PS00623">
    <property type="entry name" value="GMC_OXRED_1"/>
    <property type="match status" value="1"/>
</dbReference>
<evidence type="ECO:0000256" key="7">
    <source>
        <dbReference type="PIRSR" id="PIRSR000137-2"/>
    </source>
</evidence>